<dbReference type="SUPFAM" id="SSF88659">
    <property type="entry name" value="Sigma3 and sigma4 domains of RNA polymerase sigma factors"/>
    <property type="match status" value="1"/>
</dbReference>
<keyword evidence="6" id="KW-0175">Coiled coil</keyword>
<reference evidence="9 10" key="1">
    <citation type="submission" date="2015-08" db="EMBL/GenBank/DDBJ databases">
        <authorList>
            <person name="Babu N.S."/>
            <person name="Beckwith C.J."/>
            <person name="Beseler K.G."/>
            <person name="Brison A."/>
            <person name="Carone J.V."/>
            <person name="Caskin T.P."/>
            <person name="Diamond M."/>
            <person name="Durham M.E."/>
            <person name="Foxe J.M."/>
            <person name="Go M."/>
            <person name="Henderson B.A."/>
            <person name="Jones I.B."/>
            <person name="McGettigan J.A."/>
            <person name="Micheletti S.J."/>
            <person name="Nasrallah M.E."/>
            <person name="Ortiz D."/>
            <person name="Piller C.R."/>
            <person name="Privatt S.R."/>
            <person name="Schneider S.L."/>
            <person name="Sharp S."/>
            <person name="Smith T.C."/>
            <person name="Stanton J.D."/>
            <person name="Ullery H.E."/>
            <person name="Wilson R.J."/>
            <person name="Serrano M.G."/>
            <person name="Buck G."/>
            <person name="Lee V."/>
            <person name="Wang Y."/>
            <person name="Carvalho R."/>
            <person name="Voegtly L."/>
            <person name="Shi R."/>
            <person name="Duckworth R."/>
            <person name="Johnson A."/>
            <person name="Loviza R."/>
            <person name="Walstead R."/>
            <person name="Shah Z."/>
            <person name="Kiflezghi M."/>
            <person name="Wade K."/>
            <person name="Ball S.L."/>
            <person name="Bradley K.W."/>
            <person name="Asai D.J."/>
            <person name="Bowman C.A."/>
            <person name="Russell D.A."/>
            <person name="Pope W.H."/>
            <person name="Jacobs-Sera D."/>
            <person name="Hendrix R.W."/>
            <person name="Hatfull G.F."/>
        </authorList>
    </citation>
    <scope>NUCLEOTIDE SEQUENCE [LARGE SCALE GENOMIC DNA]</scope>
    <source>
        <strain evidence="9 10">DSM 27648</strain>
    </source>
</reference>
<evidence type="ECO:0000256" key="3">
    <source>
        <dbReference type="ARBA" id="ARBA00023082"/>
    </source>
</evidence>
<dbReference type="InterPro" id="IPR039425">
    <property type="entry name" value="RNA_pol_sigma-70-like"/>
</dbReference>
<evidence type="ECO:0000313" key="10">
    <source>
        <dbReference type="Proteomes" id="UP000064967"/>
    </source>
</evidence>
<keyword evidence="10" id="KW-1185">Reference proteome</keyword>
<feature type="domain" description="RNA polymerase sigma-70 region 2" evidence="7">
    <location>
        <begin position="42"/>
        <end position="108"/>
    </location>
</feature>
<protein>
    <submittedName>
        <fullName evidence="9">RNA polymerase sigma factor RpoE</fullName>
    </submittedName>
</protein>
<evidence type="ECO:0000259" key="7">
    <source>
        <dbReference type="Pfam" id="PF04542"/>
    </source>
</evidence>
<dbReference type="InterPro" id="IPR013325">
    <property type="entry name" value="RNA_pol_sigma_r2"/>
</dbReference>
<dbReference type="InterPro" id="IPR036388">
    <property type="entry name" value="WH-like_DNA-bd_sf"/>
</dbReference>
<feature type="domain" description="RNA polymerase sigma factor 70 region 4 type 2" evidence="8">
    <location>
        <begin position="137"/>
        <end position="189"/>
    </location>
</feature>
<keyword evidence="3" id="KW-0731">Sigma factor</keyword>
<dbReference type="NCBIfam" id="TIGR02937">
    <property type="entry name" value="sigma70-ECF"/>
    <property type="match status" value="1"/>
</dbReference>
<dbReference type="InterPro" id="IPR014284">
    <property type="entry name" value="RNA_pol_sigma-70_dom"/>
</dbReference>
<dbReference type="PANTHER" id="PTHR43133">
    <property type="entry name" value="RNA POLYMERASE ECF-TYPE SIGMA FACTO"/>
    <property type="match status" value="1"/>
</dbReference>
<dbReference type="Pfam" id="PF08281">
    <property type="entry name" value="Sigma70_r4_2"/>
    <property type="match status" value="1"/>
</dbReference>
<evidence type="ECO:0000256" key="6">
    <source>
        <dbReference type="SAM" id="Coils"/>
    </source>
</evidence>
<gene>
    <name evidence="9" type="ORF">AKJ09_07778</name>
</gene>
<name>A0A0K1Q6T0_9BACT</name>
<evidence type="ECO:0000259" key="8">
    <source>
        <dbReference type="Pfam" id="PF08281"/>
    </source>
</evidence>
<keyword evidence="2" id="KW-0805">Transcription regulation</keyword>
<dbReference type="GO" id="GO:0016987">
    <property type="term" value="F:sigma factor activity"/>
    <property type="evidence" value="ECO:0007669"/>
    <property type="project" value="UniProtKB-KW"/>
</dbReference>
<dbReference type="GO" id="GO:0003677">
    <property type="term" value="F:DNA binding"/>
    <property type="evidence" value="ECO:0007669"/>
    <property type="project" value="UniProtKB-KW"/>
</dbReference>
<dbReference type="AlphaFoldDB" id="A0A0K1Q6T0"/>
<comment type="similarity">
    <text evidence="1">Belongs to the sigma-70 factor family. ECF subfamily.</text>
</comment>
<evidence type="ECO:0000256" key="4">
    <source>
        <dbReference type="ARBA" id="ARBA00023125"/>
    </source>
</evidence>
<keyword evidence="4" id="KW-0238">DNA-binding</keyword>
<evidence type="ECO:0000256" key="2">
    <source>
        <dbReference type="ARBA" id="ARBA00023015"/>
    </source>
</evidence>
<dbReference type="Proteomes" id="UP000064967">
    <property type="component" value="Chromosome"/>
</dbReference>
<keyword evidence="5" id="KW-0804">Transcription</keyword>
<dbReference type="InterPro" id="IPR013324">
    <property type="entry name" value="RNA_pol_sigma_r3/r4-like"/>
</dbReference>
<dbReference type="SUPFAM" id="SSF88946">
    <property type="entry name" value="Sigma2 domain of RNA polymerase sigma factors"/>
    <property type="match status" value="1"/>
</dbReference>
<evidence type="ECO:0000256" key="1">
    <source>
        <dbReference type="ARBA" id="ARBA00010641"/>
    </source>
</evidence>
<dbReference type="STRING" id="1391654.AKJ09_07778"/>
<dbReference type="InterPro" id="IPR007627">
    <property type="entry name" value="RNA_pol_sigma70_r2"/>
</dbReference>
<dbReference type="KEGG" id="llu:AKJ09_07778"/>
<proteinExistence type="inferred from homology"/>
<dbReference type="PANTHER" id="PTHR43133:SF8">
    <property type="entry name" value="RNA POLYMERASE SIGMA FACTOR HI_1459-RELATED"/>
    <property type="match status" value="1"/>
</dbReference>
<dbReference type="Gene3D" id="1.10.1740.10">
    <property type="match status" value="1"/>
</dbReference>
<sequence>MDVTSLADSAELELRRLEAFRLERERLECEGARSIPMTPRELFETYAAFVWRTLRYQSVAERDLDDVSQEVFVIVFRKLPEFEPHGSLRAWIYGICIRVARDYRNRAHKRHEVLYDDVSEHAGGVSNAEIERLAAQKQLHQMLQRLDEEKRAVLVLHELEGLPMNEVAELVQCPVKTAYSRLAAARKQMLTMLTKAEGSR</sequence>
<dbReference type="GO" id="GO:0006352">
    <property type="term" value="P:DNA-templated transcription initiation"/>
    <property type="evidence" value="ECO:0007669"/>
    <property type="project" value="InterPro"/>
</dbReference>
<evidence type="ECO:0000256" key="5">
    <source>
        <dbReference type="ARBA" id="ARBA00023163"/>
    </source>
</evidence>
<accession>A0A0K1Q6T0</accession>
<organism evidence="9 10">
    <name type="scientific">Labilithrix luteola</name>
    <dbReference type="NCBI Taxonomy" id="1391654"/>
    <lineage>
        <taxon>Bacteria</taxon>
        <taxon>Pseudomonadati</taxon>
        <taxon>Myxococcota</taxon>
        <taxon>Polyangia</taxon>
        <taxon>Polyangiales</taxon>
        <taxon>Labilitrichaceae</taxon>
        <taxon>Labilithrix</taxon>
    </lineage>
</organism>
<dbReference type="EMBL" id="CP012333">
    <property type="protein sequence ID" value="AKV01115.1"/>
    <property type="molecule type" value="Genomic_DNA"/>
</dbReference>
<dbReference type="Pfam" id="PF04542">
    <property type="entry name" value="Sigma70_r2"/>
    <property type="match status" value="1"/>
</dbReference>
<dbReference type="InterPro" id="IPR013249">
    <property type="entry name" value="RNA_pol_sigma70_r4_t2"/>
</dbReference>
<evidence type="ECO:0000313" key="9">
    <source>
        <dbReference type="EMBL" id="AKV01115.1"/>
    </source>
</evidence>
<feature type="coiled-coil region" evidence="6">
    <location>
        <begin position="125"/>
        <end position="152"/>
    </location>
</feature>
<dbReference type="Gene3D" id="1.10.10.10">
    <property type="entry name" value="Winged helix-like DNA-binding domain superfamily/Winged helix DNA-binding domain"/>
    <property type="match status" value="1"/>
</dbReference>